<reference evidence="2 3" key="1">
    <citation type="submission" date="2021-01" db="EMBL/GenBank/DDBJ databases">
        <title>Genomic Encyclopedia of Type Strains, Phase IV (KMG-IV): sequencing the most valuable type-strain genomes for metagenomic binning, comparative biology and taxonomic classification.</title>
        <authorList>
            <person name="Goeker M."/>
        </authorList>
    </citation>
    <scope>NUCLEOTIDE SEQUENCE [LARGE SCALE GENOMIC DNA]</scope>
    <source>
        <strain evidence="2 3">DSM 24834</strain>
    </source>
</reference>
<dbReference type="InterPro" id="IPR014231">
    <property type="entry name" value="Spore_YpjB"/>
</dbReference>
<protein>
    <submittedName>
        <fullName evidence="2">Sporulation protein YpjB</fullName>
    </submittedName>
</protein>
<dbReference type="Proteomes" id="UP001646157">
    <property type="component" value="Unassembled WGS sequence"/>
</dbReference>
<evidence type="ECO:0000313" key="3">
    <source>
        <dbReference type="Proteomes" id="UP001646157"/>
    </source>
</evidence>
<evidence type="ECO:0000256" key="1">
    <source>
        <dbReference type="SAM" id="Phobius"/>
    </source>
</evidence>
<gene>
    <name evidence="2" type="ORF">JOC86_000870</name>
</gene>
<organism evidence="2 3">
    <name type="scientific">Rossellomorea pakistanensis</name>
    <dbReference type="NCBI Taxonomy" id="992288"/>
    <lineage>
        <taxon>Bacteria</taxon>
        <taxon>Bacillati</taxon>
        <taxon>Bacillota</taxon>
        <taxon>Bacilli</taxon>
        <taxon>Bacillales</taxon>
        <taxon>Bacillaceae</taxon>
        <taxon>Rossellomorea</taxon>
    </lineage>
</organism>
<feature type="transmembrane region" description="Helical" evidence="1">
    <location>
        <begin position="226"/>
        <end position="246"/>
    </location>
</feature>
<keyword evidence="1" id="KW-0472">Membrane</keyword>
<dbReference type="Pfam" id="PF09577">
    <property type="entry name" value="Spore_YpjB"/>
    <property type="match status" value="1"/>
</dbReference>
<evidence type="ECO:0000313" key="2">
    <source>
        <dbReference type="EMBL" id="MBM7584333.1"/>
    </source>
</evidence>
<proteinExistence type="predicted"/>
<accession>A0ABS2N917</accession>
<sequence>MKMKGTSIIVLLLIFFCLPVYTFAQESPLSKLDSIADEALQMTKVGRLEEAKMLLNYFSEEFENVTVEEKMFSMDELRILTVAHDDALQSVTNSAISNEQRVNSVTTFRLVLDALSSKHQPLWTEMEDPIMGAFQQVKEAAHNKNSEAYHDHLNAFLNKYNIIQPSIKLDIPIEKVQQLDARITFIDRYRQDMMESTDAMKELTQLETELEKLFDGVTEDEADPSLWWVIISTGSIIILTLSYVGWKKYRGEEENKTERLKD</sequence>
<keyword evidence="3" id="KW-1185">Reference proteome</keyword>
<name>A0ABS2N917_9BACI</name>
<comment type="caution">
    <text evidence="2">The sequence shown here is derived from an EMBL/GenBank/DDBJ whole genome shotgun (WGS) entry which is preliminary data.</text>
</comment>
<keyword evidence="1" id="KW-1133">Transmembrane helix</keyword>
<dbReference type="NCBIfam" id="TIGR02878">
    <property type="entry name" value="spore_ypjB"/>
    <property type="match status" value="1"/>
</dbReference>
<dbReference type="EMBL" id="JAFBDZ010000001">
    <property type="protein sequence ID" value="MBM7584333.1"/>
    <property type="molecule type" value="Genomic_DNA"/>
</dbReference>
<dbReference type="RefSeq" id="WP_239587373.1">
    <property type="nucleotide sequence ID" value="NZ_JAFBDZ010000001.1"/>
</dbReference>
<keyword evidence="1" id="KW-0812">Transmembrane</keyword>